<dbReference type="Proteomes" id="UP000815677">
    <property type="component" value="Unassembled WGS sequence"/>
</dbReference>
<proteinExistence type="predicted"/>
<feature type="region of interest" description="Disordered" evidence="1">
    <location>
        <begin position="1"/>
        <end position="22"/>
    </location>
</feature>
<protein>
    <submittedName>
        <fullName evidence="2">Uncharacterized protein</fullName>
    </submittedName>
</protein>
<accession>A0ABQ0LZJ8</accession>
<name>A0ABQ0LZJ8_MYCCL</name>
<evidence type="ECO:0000256" key="1">
    <source>
        <dbReference type="SAM" id="MobiDB-lite"/>
    </source>
</evidence>
<gene>
    <name evidence="2" type="ORF">MCHLO_13164</name>
</gene>
<keyword evidence="3" id="KW-1185">Reference proteome</keyword>
<dbReference type="EMBL" id="DF849311">
    <property type="protein sequence ID" value="GAT56518.1"/>
    <property type="molecule type" value="Genomic_DNA"/>
</dbReference>
<evidence type="ECO:0000313" key="3">
    <source>
        <dbReference type="Proteomes" id="UP000815677"/>
    </source>
</evidence>
<organism evidence="2 3">
    <name type="scientific">Mycena chlorophos</name>
    <name type="common">Agaric fungus</name>
    <name type="synonym">Agaricus chlorophos</name>
    <dbReference type="NCBI Taxonomy" id="658473"/>
    <lineage>
        <taxon>Eukaryota</taxon>
        <taxon>Fungi</taxon>
        <taxon>Dikarya</taxon>
        <taxon>Basidiomycota</taxon>
        <taxon>Agaricomycotina</taxon>
        <taxon>Agaricomycetes</taxon>
        <taxon>Agaricomycetidae</taxon>
        <taxon>Agaricales</taxon>
        <taxon>Marasmiineae</taxon>
        <taxon>Mycenaceae</taxon>
        <taxon>Mycena</taxon>
    </lineage>
</organism>
<reference evidence="2" key="1">
    <citation type="submission" date="2014-09" db="EMBL/GenBank/DDBJ databases">
        <title>Genome sequence of the luminous mushroom Mycena chlorophos for searching fungal bioluminescence genes.</title>
        <authorList>
            <person name="Tanaka Y."/>
            <person name="Kasuga D."/>
            <person name="Oba Y."/>
            <person name="Hase S."/>
            <person name="Sato K."/>
            <person name="Oba Y."/>
            <person name="Sakakibara Y."/>
        </authorList>
    </citation>
    <scope>NUCLEOTIDE SEQUENCE</scope>
</reference>
<evidence type="ECO:0000313" key="2">
    <source>
        <dbReference type="EMBL" id="GAT56518.1"/>
    </source>
</evidence>
<sequence length="176" mass="19876">MTGPLGCKHSMNVRTAPPAPPLQTIPRLCRHVQTAPPRSDGGIAVRRFSVMLALVRRFQKTRITVALQSYDWRMVEGPFLRFPVRGRRIRYRSCDGQRRLSLARLVRGGSRDGRGRDTVVQLATDRMCCVSWARMRCSTSFAGFQYVHLASPHSQSGMLPHTRYPTVVHAYRALAA</sequence>